<organism evidence="3 4">
    <name type="scientific">uncultured phage cr23_1</name>
    <dbReference type="NCBI Taxonomy" id="2986419"/>
    <lineage>
        <taxon>Viruses</taxon>
        <taxon>Duplodnaviria</taxon>
        <taxon>Heunggongvirae</taxon>
        <taxon>Uroviricota</taxon>
        <taxon>Caudoviricetes</taxon>
        <taxon>Crassvirales</taxon>
        <taxon>Suoliviridae</taxon>
        <taxon>Uncouvirinae</taxon>
        <taxon>Aurodevirus</taxon>
        <taxon>Aurodevirus hiberniae</taxon>
    </lineage>
</organism>
<feature type="compositionally biased region" description="Basic and acidic residues" evidence="2">
    <location>
        <begin position="815"/>
        <end position="830"/>
    </location>
</feature>
<feature type="region of interest" description="Disordered" evidence="2">
    <location>
        <begin position="815"/>
        <end position="843"/>
    </location>
</feature>
<evidence type="ECO:0000313" key="4">
    <source>
        <dbReference type="Proteomes" id="UP000828083"/>
    </source>
</evidence>
<accession>A0AA48WXC1</accession>
<gene>
    <name evidence="3" type="primary">gp_78122</name>
</gene>
<keyword evidence="4" id="KW-1185">Reference proteome</keyword>
<feature type="coiled-coil region" evidence="1">
    <location>
        <begin position="663"/>
        <end position="720"/>
    </location>
</feature>
<proteinExistence type="predicted"/>
<dbReference type="Proteomes" id="UP000828083">
    <property type="component" value="Segment"/>
</dbReference>
<evidence type="ECO:0000313" key="3">
    <source>
        <dbReference type="EMBL" id="QWM91449.2"/>
    </source>
</evidence>
<dbReference type="EMBL" id="MZ130500">
    <property type="protein sequence ID" value="QWM91449.2"/>
    <property type="molecule type" value="Genomic_DNA"/>
</dbReference>
<name>A0AA48WXC1_9CAUD</name>
<dbReference type="Pfam" id="PF16510">
    <property type="entry name" value="P22_portal"/>
    <property type="match status" value="1"/>
</dbReference>
<evidence type="ECO:0000256" key="1">
    <source>
        <dbReference type="SAM" id="Coils"/>
    </source>
</evidence>
<sequence length="843" mass="98153">MISKNIGSFPVQKLPMSKKTKDWKEACVNYIIGKSGFSSGSGNNGRTRYEEMQTYYDLYNSIYNEKDLLYVTNPFKQKDGFPATAQDYNIIKPKVDLLLGEETKRPFNFRVVRTSDNATSDIQERAKQMLTDYIMGMIMANMGPEEAMRFQQAIQSGEIMPPEQIQKYLNKDYKDIAETTAYHSLNYLKNKLNITHEFYKGWKDALIAGEEIYYVGIINGNPYLERVNPLYFSYDQTADLEFIHDSDWCCRKMIMSATEIYDRFYDKMSEKQLNELLEMIENTSRGGINPEVRKTSLDYPHIKTHTINGFTSNPFEGSDNINVWHCCWKSFKKIGFVTYQDPETGEIDELQVDESYKVTGLEINVEWSWIIEVWEGYRVGEDLYIGIQPLEYQHISADNLNSQKLPYTGVVYNNTNSSPRSLVSMMKPLQYMYIVLWYRLELAMSRDKGKVPVIDVTQIPKSMGIDVNKWMHYLGALGVVFINPYEEGWDIPGREGGKPSQFNQFQALDLSMANTIDQYINLMNKIEDMVSEISGVSKQREGYIASNELVGNVERSVVQSAHITEPWFWVHNQVKKEALTMLLDTSKVAWKDNKRCLHYILDDATRAFITLSDEFFYEDMDVFVDDTTKNQQQVEALKQLMQPAMQNGASLLDIAEIITMDNINMIKQRLEEIEQKRMEQQQQMEQAQAEREMQMQQMQNEMEEEKLMIEEAKLDTENRKLDLEKYKIDTDANTKIAVAQLNAYRGAENMDQDMNGIPDPIEIGKQAIEQQKVNSDIASKQFEFNNKKREMEMKREIENKKIELEKQKMKQEMELQKQKDKEAYKREQLKAKTARANRVVGEK</sequence>
<keyword evidence="1" id="KW-0175">Coiled coil</keyword>
<reference evidence="3 4" key="1">
    <citation type="submission" date="2021-04" db="EMBL/GenBank/DDBJ databases">
        <authorList>
            <person name="Shkoporov A.N."/>
            <person name="Stockdale S.R."/>
            <person name="Guerin E."/>
            <person name="Ross R.P."/>
            <person name="Hill C."/>
        </authorList>
    </citation>
    <scope>NUCLEOTIDE SEQUENCE [LARGE SCALE GENOMIC DNA]</scope>
    <source>
        <strain evidence="4">cr23_1</strain>
    </source>
</reference>
<dbReference type="InterPro" id="IPR032427">
    <property type="entry name" value="P22_portal"/>
</dbReference>
<protein>
    <submittedName>
        <fullName evidence="3">Phage portal protein</fullName>
    </submittedName>
</protein>
<evidence type="ECO:0000256" key="2">
    <source>
        <dbReference type="SAM" id="MobiDB-lite"/>
    </source>
</evidence>